<organism evidence="13 14">
    <name type="scientific">Cuscuta europaea</name>
    <name type="common">European dodder</name>
    <dbReference type="NCBI Taxonomy" id="41803"/>
    <lineage>
        <taxon>Eukaryota</taxon>
        <taxon>Viridiplantae</taxon>
        <taxon>Streptophyta</taxon>
        <taxon>Embryophyta</taxon>
        <taxon>Tracheophyta</taxon>
        <taxon>Spermatophyta</taxon>
        <taxon>Magnoliopsida</taxon>
        <taxon>eudicotyledons</taxon>
        <taxon>Gunneridae</taxon>
        <taxon>Pentapetalae</taxon>
        <taxon>asterids</taxon>
        <taxon>lamiids</taxon>
        <taxon>Solanales</taxon>
        <taxon>Convolvulaceae</taxon>
        <taxon>Cuscuteae</taxon>
        <taxon>Cuscuta</taxon>
        <taxon>Cuscuta subgen. Cuscuta</taxon>
    </lineage>
</organism>
<feature type="domain" description="ELP1 alpha-solenoid" evidence="11">
    <location>
        <begin position="688"/>
        <end position="909"/>
    </location>
</feature>
<comment type="caution">
    <text evidence="13">The sequence shown here is derived from an EMBL/GenBank/DDBJ whole genome shotgun (WGS) entry which is preliminary data.</text>
</comment>
<evidence type="ECO:0000256" key="6">
    <source>
        <dbReference type="PIRNR" id="PIRNR017233"/>
    </source>
</evidence>
<dbReference type="Pfam" id="PF23925">
    <property type="entry name" value="A-sol_ELP1"/>
    <property type="match status" value="1"/>
</dbReference>
<gene>
    <name evidence="13" type="ORF">CEURO_LOCUS10736</name>
</gene>
<dbReference type="PANTHER" id="PTHR12747">
    <property type="entry name" value="ELONGATOR COMPLEX PROTEIN 1"/>
    <property type="match status" value="1"/>
</dbReference>
<evidence type="ECO:0000256" key="3">
    <source>
        <dbReference type="ARBA" id="ARBA00022490"/>
    </source>
</evidence>
<dbReference type="InterPro" id="IPR006849">
    <property type="entry name" value="Elp1"/>
</dbReference>
<protein>
    <recommendedName>
        <fullName evidence="5 6">Elongator complex protein 1</fullName>
    </recommendedName>
</protein>
<comment type="pathway">
    <text evidence="1">tRNA modification; 5-methoxycarbonylmethyl-2-thiouridine-tRNA biosynthesis.</text>
</comment>
<feature type="domain" description="ELP1 first N-terminal beta-propeller" evidence="8">
    <location>
        <begin position="1"/>
        <end position="152"/>
    </location>
</feature>
<comment type="similarity">
    <text evidence="2 6">Belongs to the ELP1/IKA1 family.</text>
</comment>
<comment type="function">
    <text evidence="6">Component of the elongator complex which is required for multiple tRNA modifications, including mcm5U (5-methoxycarbonylmethyl uridine), mcm5s2U (5-methoxycarbonylmethyl-2-thiouridine), and ncm5U (5-carbamoylmethyl uridine). The elongator complex catalyzes formation of carboxymethyluridine in the wobble base at position 34 in tRNAs.</text>
</comment>
<name>A0A9P1EA06_CUSEU</name>
<feature type="compositionally biased region" description="Basic residues" evidence="7">
    <location>
        <begin position="1182"/>
        <end position="1195"/>
    </location>
</feature>
<dbReference type="GO" id="GO:0002926">
    <property type="term" value="P:tRNA wobble base 5-methoxycarbonylmethyl-2-thiouridinylation"/>
    <property type="evidence" value="ECO:0007669"/>
    <property type="project" value="TreeGrafter"/>
</dbReference>
<dbReference type="Pfam" id="PF23797">
    <property type="entry name" value="Beta-prop_ELP1_2nd"/>
    <property type="match status" value="1"/>
</dbReference>
<evidence type="ECO:0000259" key="10">
    <source>
        <dbReference type="Pfam" id="PF23878"/>
    </source>
</evidence>
<dbReference type="Gene3D" id="2.130.10.10">
    <property type="entry name" value="YVTN repeat-like/Quinoprotein amine dehydrogenase"/>
    <property type="match status" value="1"/>
</dbReference>
<feature type="domain" description="ELP1 N-terminal second beta-propeller" evidence="9">
    <location>
        <begin position="358"/>
        <end position="662"/>
    </location>
</feature>
<evidence type="ECO:0000259" key="8">
    <source>
        <dbReference type="Pfam" id="PF04762"/>
    </source>
</evidence>
<dbReference type="GO" id="GO:0005634">
    <property type="term" value="C:nucleus"/>
    <property type="evidence" value="ECO:0007669"/>
    <property type="project" value="UniProtKB-SubCell"/>
</dbReference>
<feature type="domain" description="ELP1 TPR" evidence="10">
    <location>
        <begin position="918"/>
        <end position="1079"/>
    </location>
</feature>
<reference evidence="13" key="1">
    <citation type="submission" date="2022-07" db="EMBL/GenBank/DDBJ databases">
        <authorList>
            <person name="Macas J."/>
            <person name="Novak P."/>
            <person name="Neumann P."/>
        </authorList>
    </citation>
    <scope>NUCLEOTIDE SEQUENCE</scope>
</reference>
<dbReference type="OrthoDB" id="40048at2759"/>
<dbReference type="GO" id="GO:0005829">
    <property type="term" value="C:cytosol"/>
    <property type="evidence" value="ECO:0007669"/>
    <property type="project" value="TreeGrafter"/>
</dbReference>
<dbReference type="InterPro" id="IPR056167">
    <property type="entry name" value="A-sol_ELP1"/>
</dbReference>
<dbReference type="Pfam" id="PF04762">
    <property type="entry name" value="Beta-prop_ELP1_1st"/>
    <property type="match status" value="2"/>
</dbReference>
<dbReference type="SUPFAM" id="SSF50978">
    <property type="entry name" value="WD40 repeat-like"/>
    <property type="match status" value="1"/>
</dbReference>
<evidence type="ECO:0000259" key="11">
    <source>
        <dbReference type="Pfam" id="PF23925"/>
    </source>
</evidence>
<keyword evidence="3 6" id="KW-0963">Cytoplasm</keyword>
<keyword evidence="6" id="KW-0539">Nucleus</keyword>
<evidence type="ECO:0000259" key="9">
    <source>
        <dbReference type="Pfam" id="PF23797"/>
    </source>
</evidence>
<feature type="domain" description="ELP1 first N-terminal beta-propeller" evidence="8">
    <location>
        <begin position="159"/>
        <end position="325"/>
    </location>
</feature>
<dbReference type="InterPro" id="IPR056165">
    <property type="entry name" value="Beta-prop_ELP1_2nd"/>
</dbReference>
<dbReference type="PANTHER" id="PTHR12747:SF0">
    <property type="entry name" value="ELONGATOR COMPLEX PROTEIN 1"/>
    <property type="match status" value="1"/>
</dbReference>
<evidence type="ECO:0000259" key="12">
    <source>
        <dbReference type="Pfam" id="PF23936"/>
    </source>
</evidence>
<proteinExistence type="inferred from homology"/>
<keyword evidence="4" id="KW-0819">tRNA processing</keyword>
<evidence type="ECO:0000256" key="5">
    <source>
        <dbReference type="ARBA" id="ARBA00029535"/>
    </source>
</evidence>
<evidence type="ECO:0000313" key="14">
    <source>
        <dbReference type="Proteomes" id="UP001152484"/>
    </source>
</evidence>
<dbReference type="GO" id="GO:0000049">
    <property type="term" value="F:tRNA binding"/>
    <property type="evidence" value="ECO:0007669"/>
    <property type="project" value="TreeGrafter"/>
</dbReference>
<sequence>MKNLKLWKKLSSKIQLQSEDEVIQLAAFDMERNRIFCSSSTNSLYTIYLLHQDAGEFSSASYHHIDIEPGDSITCMDYLMEKEALIAGTSYGHIFLYKVDDNLTEIVGQVDGGIKCVSPSPDGDLLGIITGFGQMLIMTQEWEVLYEMGIDDLRDDTDINEQNYSSSYPFESIISWRGDGKYFAALSRVNDSSKVHKKLNVWERESGKQHSVSESKAFMGTAFHWMPSGAKIAAVCDGKEEHKCLSIVFFERNCLERSSFSLKEEIDVTVEHLKWNLSSDLLAAIVRNEKYDSLKIWYFSNNHWYLKQEIRYAKEDGIKFMWDPTIPLQLICWTVCGQISTYTFNWVTAVMESSVALIVDDCKILVTPLSLSLIPPPMYFFCLNFPSAIQNMAFFTSGSKNHLAASLSDGSLCILELSELGTWEDLEDKEFDVEPASVDTMCCSYAHLAWLGSRKLLCVSHSNKDGHTAYNLQEVEFTCSENYIPGSVTSSGWQGMISNQVFLEGPVIGVVSDTYSYSACLQFDGGKVIEYISKSAGARGVVKRSDLCFQSSCPYMSLARAGGPFPHKGLLFGLDNNGRLHVGGNIVCNNCTSFCFYSNTADQIVTHLVFATKQDLLFIVDINDTQRKDLAAEYQNFLPITSNKRIVDPKIYVNIWEKGAKVAGVLHGDESAIILQTNRGNVECIYPRKLVLTSIMNALHQKRFEDALLMVRRHRIDFNFILDACGWKRFLLLAGEFVKQVNNLSYITEFICSIKNENIINTMYKNYLSVSSLMEAQYCESEDIKDHDGKTKVSSVLFAIRMALEEHISDSAARELCILTTLARSDPPALEEALKRVKVLREMELSDSDDCRRAHYLSAEEAMKHLLWLSDAEAVFDSALGLYDLNLAAMVALNSQKDPKEFLPYLQELESLETVLMQYTIDLKLQRHDKALKHIILAGDAYFEDCMNLIKNNPSLFPMGLQLITDSSKREQILESWADHLSGKKLFEEAATTYMSCNCMDKAIKAYRDSGNWCGVLMVAGLIKLGSEEILQLAQDLCEELQALGKPGDAAKIALEYCRDVNAAVTLFVSAREWEEALRTALLHRRNDLVLEVKNSSVECANTLICEYGDGLEKVGKYLTRYLAVRQRRLLLAAKLKSDGTSVDEFDYETASETSSNFSGMSAYTLGTRKGASTTISSTSTKKGRGLRSQRKNGKIRAGSPGEELALVEHLNGMALAVGARRELKTHLICLMMLHEGAVAKKLQLAAKSFQLSQIAAVRLAEDAIASDKVDEQSHCLDKYVQRVWDETQHSEVFSWQVKVLV</sequence>
<dbReference type="Pfam" id="PF23936">
    <property type="entry name" value="HB_ELP1"/>
    <property type="match status" value="1"/>
</dbReference>
<dbReference type="InterPro" id="IPR015943">
    <property type="entry name" value="WD40/YVTN_repeat-like_dom_sf"/>
</dbReference>
<keyword evidence="14" id="KW-1185">Reference proteome</keyword>
<dbReference type="InterPro" id="IPR056166">
    <property type="entry name" value="TPR_ELP1"/>
</dbReference>
<evidence type="ECO:0000256" key="1">
    <source>
        <dbReference type="ARBA" id="ARBA00005043"/>
    </source>
</evidence>
<dbReference type="InterPro" id="IPR056164">
    <property type="entry name" value="Beta-prop_ELP1_1st"/>
</dbReference>
<evidence type="ECO:0000256" key="7">
    <source>
        <dbReference type="SAM" id="MobiDB-lite"/>
    </source>
</evidence>
<dbReference type="PIRSF" id="PIRSF017233">
    <property type="entry name" value="IKAP"/>
    <property type="match status" value="1"/>
</dbReference>
<dbReference type="GO" id="GO:0033588">
    <property type="term" value="C:elongator holoenzyme complex"/>
    <property type="evidence" value="ECO:0007669"/>
    <property type="project" value="InterPro"/>
</dbReference>
<dbReference type="InterPro" id="IPR056169">
    <property type="entry name" value="HB_ELP1"/>
</dbReference>
<accession>A0A9P1EA06</accession>
<feature type="domain" description="ELP1 three-helical bundle" evidence="12">
    <location>
        <begin position="1099"/>
        <end position="1247"/>
    </location>
</feature>
<dbReference type="InterPro" id="IPR036322">
    <property type="entry name" value="WD40_repeat_dom_sf"/>
</dbReference>
<dbReference type="Pfam" id="PF23878">
    <property type="entry name" value="TPR_ELP1"/>
    <property type="match status" value="1"/>
</dbReference>
<dbReference type="EMBL" id="CAMAPE010000020">
    <property type="protein sequence ID" value="CAH9089114.1"/>
    <property type="molecule type" value="Genomic_DNA"/>
</dbReference>
<comment type="subcellular location">
    <subcellularLocation>
        <location evidence="6">Cytoplasm</location>
    </subcellularLocation>
    <subcellularLocation>
        <location evidence="6">Nucleus</location>
    </subcellularLocation>
</comment>
<dbReference type="Proteomes" id="UP001152484">
    <property type="component" value="Unassembled WGS sequence"/>
</dbReference>
<evidence type="ECO:0000313" key="13">
    <source>
        <dbReference type="EMBL" id="CAH9089114.1"/>
    </source>
</evidence>
<evidence type="ECO:0000256" key="4">
    <source>
        <dbReference type="ARBA" id="ARBA00022694"/>
    </source>
</evidence>
<evidence type="ECO:0000256" key="2">
    <source>
        <dbReference type="ARBA" id="ARBA00006086"/>
    </source>
</evidence>
<feature type="region of interest" description="Disordered" evidence="7">
    <location>
        <begin position="1174"/>
        <end position="1198"/>
    </location>
</feature>
<dbReference type="Gene3D" id="1.25.40.470">
    <property type="match status" value="1"/>
</dbReference>